<feature type="domain" description="CAAX prenyl protease 2/Lysostaphin resistance protein A-like" evidence="2">
    <location>
        <begin position="104"/>
        <end position="191"/>
    </location>
</feature>
<keyword evidence="1" id="KW-0812">Transmembrane</keyword>
<feature type="transmembrane region" description="Helical" evidence="1">
    <location>
        <begin position="158"/>
        <end position="176"/>
    </location>
</feature>
<evidence type="ECO:0000256" key="1">
    <source>
        <dbReference type="SAM" id="Phobius"/>
    </source>
</evidence>
<dbReference type="EC" id="3.4.-.-" evidence="3"/>
<feature type="transmembrane region" description="Helical" evidence="1">
    <location>
        <begin position="31"/>
        <end position="50"/>
    </location>
</feature>
<dbReference type="InterPro" id="IPR003675">
    <property type="entry name" value="Rce1/LyrA-like_dom"/>
</dbReference>
<reference evidence="3 4" key="1">
    <citation type="journal article" date="2024" name="Pathogens">
        <title>Staphylococcus hsinchuensis sp. nov., Isolated from Soymilk.</title>
        <authorList>
            <person name="Wang Y.T."/>
            <person name="Lin Y.C."/>
            <person name="Hsieh Y.H."/>
            <person name="Lin Y.T."/>
            <person name="Hamada M."/>
            <person name="Chen C.C."/>
            <person name="Liou J.S."/>
            <person name="Lee A.Y."/>
            <person name="Zhang W.L."/>
            <person name="Chen Y.T."/>
            <person name="Huang C.H."/>
        </authorList>
    </citation>
    <scope>NUCLEOTIDE SEQUENCE [LARGE SCALE GENOMIC DNA]</scope>
    <source>
        <strain evidence="3 4">H164</strain>
    </source>
</reference>
<feature type="transmembrane region" description="Helical" evidence="1">
    <location>
        <begin position="62"/>
        <end position="83"/>
    </location>
</feature>
<name>A0ABZ3EA56_9STAP</name>
<dbReference type="Proteomes" id="UP001436297">
    <property type="component" value="Chromosome"/>
</dbReference>
<dbReference type="RefSeq" id="WP_251519455.1">
    <property type="nucleotide sequence ID" value="NZ_CP128355.1"/>
</dbReference>
<keyword evidence="4" id="KW-1185">Reference proteome</keyword>
<protein>
    <submittedName>
        <fullName evidence="3">CPBP family glutamic-type intramembrane protease</fullName>
        <ecNumber evidence="3">3.4.-.-</ecNumber>
    </submittedName>
</protein>
<feature type="transmembrane region" description="Helical" evidence="1">
    <location>
        <begin position="103"/>
        <end position="121"/>
    </location>
</feature>
<dbReference type="Pfam" id="PF02517">
    <property type="entry name" value="Rce1-like"/>
    <property type="match status" value="1"/>
</dbReference>
<keyword evidence="1" id="KW-0472">Membrane</keyword>
<evidence type="ECO:0000259" key="2">
    <source>
        <dbReference type="Pfam" id="PF02517"/>
    </source>
</evidence>
<feature type="transmembrane region" description="Helical" evidence="1">
    <location>
        <begin position="133"/>
        <end position="152"/>
    </location>
</feature>
<keyword evidence="3" id="KW-0645">Protease</keyword>
<dbReference type="GO" id="GO:0006508">
    <property type="term" value="P:proteolysis"/>
    <property type="evidence" value="ECO:0007669"/>
    <property type="project" value="UniProtKB-KW"/>
</dbReference>
<evidence type="ECO:0000313" key="3">
    <source>
        <dbReference type="EMBL" id="XAF69725.1"/>
    </source>
</evidence>
<keyword evidence="1" id="KW-1133">Transmembrane helix</keyword>
<gene>
    <name evidence="3" type="ORF">QQM35_06520</name>
</gene>
<keyword evidence="3" id="KW-0378">Hydrolase</keyword>
<feature type="transmembrane region" description="Helical" evidence="1">
    <location>
        <begin position="7"/>
        <end position="25"/>
    </location>
</feature>
<sequence>MNKISKALIWFIVSFIVFHVILFIMRGEHQVYWNLYTGIMLFAGISYVFYQRDLESKRLLNSIGIGLLAGLVLIIVQLVMSAIAPELKYAELVKLLTKTGVAFKWQMFVTLFLVVPCHELYMRTVLQKELLKLKIPGWIAVLITAICSASLFYYLGNLWIVLFVFIAQVILSFSYLYSRRIVTTVIAQIVAVVVLLIFNA</sequence>
<feature type="transmembrane region" description="Helical" evidence="1">
    <location>
        <begin position="181"/>
        <end position="198"/>
    </location>
</feature>
<dbReference type="EMBL" id="CP128355">
    <property type="protein sequence ID" value="XAF69725.1"/>
    <property type="molecule type" value="Genomic_DNA"/>
</dbReference>
<dbReference type="GO" id="GO:0008233">
    <property type="term" value="F:peptidase activity"/>
    <property type="evidence" value="ECO:0007669"/>
    <property type="project" value="UniProtKB-KW"/>
</dbReference>
<organism evidence="3 4">
    <name type="scientific">Staphylococcus hsinchuensis</name>
    <dbReference type="NCBI Taxonomy" id="3051183"/>
    <lineage>
        <taxon>Bacteria</taxon>
        <taxon>Bacillati</taxon>
        <taxon>Bacillota</taxon>
        <taxon>Bacilli</taxon>
        <taxon>Bacillales</taxon>
        <taxon>Staphylococcaceae</taxon>
        <taxon>Staphylococcus</taxon>
    </lineage>
</organism>
<evidence type="ECO:0000313" key="4">
    <source>
        <dbReference type="Proteomes" id="UP001436297"/>
    </source>
</evidence>
<proteinExistence type="predicted"/>
<accession>A0ABZ3EA56</accession>